<dbReference type="EMBL" id="MN448297">
    <property type="protein sequence ID" value="QFG75038.1"/>
    <property type="molecule type" value="Genomic_DNA"/>
</dbReference>
<reference evidence="1" key="1">
    <citation type="journal article" date="2019" name="Philos. Trans. R. Soc. Lond., B, Biol. Sci.">
        <title>Targeted metagenomic recovery of four divergent viruses reveals shared and distinctive characteristics of giant viruses of marine eukaryotes.</title>
        <authorList>
            <person name="Needham D.M."/>
            <person name="Poirier C."/>
            <person name="Hehenberger E."/>
            <person name="Jimenez V."/>
            <person name="Swalwell J.E."/>
            <person name="Santoro A.E."/>
            <person name="Worden A.Z."/>
        </authorList>
    </citation>
    <scope>NUCLEOTIDE SEQUENCE</scope>
    <source>
        <strain evidence="1">OPacV-421</strain>
    </source>
</reference>
<name>A0A5J6VMA0_9VIRU</name>
<protein>
    <submittedName>
        <fullName evidence="1">Uncharacterized protein</fullName>
    </submittedName>
</protein>
<accession>A0A5J6VMA0</accession>
<organism evidence="1">
    <name type="scientific">Megaviridae environmental sample</name>
    <dbReference type="NCBI Taxonomy" id="1737588"/>
    <lineage>
        <taxon>Viruses</taxon>
        <taxon>Varidnaviria</taxon>
        <taxon>Bamfordvirae</taxon>
        <taxon>Nucleocytoviricota</taxon>
        <taxon>Megaviricetes</taxon>
        <taxon>Imitervirales</taxon>
        <taxon>Mimiviridae</taxon>
        <taxon>environmental samples</taxon>
    </lineage>
</organism>
<proteinExistence type="predicted"/>
<evidence type="ECO:0000313" key="1">
    <source>
        <dbReference type="EMBL" id="QFG75038.1"/>
    </source>
</evidence>
<sequence>MSELDIDHLQTILNLDIHNNLIETNLSLIAKEKNDILQRLNLERDSLKSIHSKLKTYRYIDSLTDLKSGYYIRWINIQDAKLRKGGFFLDVKLLDNGCHVICKTFQNRIIQISLEENVLFQKLSSDERIILKAIELLKK</sequence>